<feature type="compositionally biased region" description="Basic and acidic residues" evidence="1">
    <location>
        <begin position="41"/>
        <end position="57"/>
    </location>
</feature>
<dbReference type="EMBL" id="JAEVLS010000004">
    <property type="protein sequence ID" value="MBM0106786.1"/>
    <property type="molecule type" value="Genomic_DNA"/>
</dbReference>
<evidence type="ECO:0000313" key="2">
    <source>
        <dbReference type="EMBL" id="MBM0106786.1"/>
    </source>
</evidence>
<feature type="region of interest" description="Disordered" evidence="1">
    <location>
        <begin position="17"/>
        <end position="74"/>
    </location>
</feature>
<evidence type="ECO:0000313" key="3">
    <source>
        <dbReference type="Proteomes" id="UP000661077"/>
    </source>
</evidence>
<evidence type="ECO:0000256" key="1">
    <source>
        <dbReference type="SAM" id="MobiDB-lite"/>
    </source>
</evidence>
<comment type="caution">
    <text evidence="2">The sequence shown here is derived from an EMBL/GenBank/DDBJ whole genome shotgun (WGS) entry which is preliminary data.</text>
</comment>
<name>A0ABS1X0L8_9GAMM</name>
<gene>
    <name evidence="2" type="ORF">JM946_18795</name>
</gene>
<protein>
    <recommendedName>
        <fullName evidence="4">Lipoprotein</fullName>
    </recommendedName>
</protein>
<dbReference type="PROSITE" id="PS51257">
    <property type="entry name" value="PROKAR_LIPOPROTEIN"/>
    <property type="match status" value="1"/>
</dbReference>
<evidence type="ECO:0008006" key="4">
    <source>
        <dbReference type="Google" id="ProtNLM"/>
    </source>
</evidence>
<proteinExistence type="predicted"/>
<keyword evidence="3" id="KW-1185">Reference proteome</keyword>
<sequence length="74" mass="8027">MRKMFVSIAAFGVLAACTGDDPNRNNEGPFEGKPMDSSPSVRDRSTEVPENKQRPYADDQSTEQTTAAPPDPAQ</sequence>
<reference evidence="2 3" key="1">
    <citation type="journal article" date="2021" name="Int. J. Syst. Evol. Microbiol.">
        <title>Steroidobacter gossypii sp. nov., isolated from soil of cotton cropping field.</title>
        <authorList>
            <person name="Huang R."/>
            <person name="Yang S."/>
            <person name="Zhen C."/>
            <person name="Liu W."/>
        </authorList>
    </citation>
    <scope>NUCLEOTIDE SEQUENCE [LARGE SCALE GENOMIC DNA]</scope>
    <source>
        <strain evidence="2 3">S1-65</strain>
    </source>
</reference>
<organism evidence="2 3">
    <name type="scientific">Steroidobacter gossypii</name>
    <dbReference type="NCBI Taxonomy" id="2805490"/>
    <lineage>
        <taxon>Bacteria</taxon>
        <taxon>Pseudomonadati</taxon>
        <taxon>Pseudomonadota</taxon>
        <taxon>Gammaproteobacteria</taxon>
        <taxon>Steroidobacterales</taxon>
        <taxon>Steroidobacteraceae</taxon>
        <taxon>Steroidobacter</taxon>
    </lineage>
</organism>
<accession>A0ABS1X0L8</accession>
<dbReference type="RefSeq" id="WP_203168901.1">
    <property type="nucleotide sequence ID" value="NZ_JAEVLS010000004.1"/>
</dbReference>
<dbReference type="Proteomes" id="UP000661077">
    <property type="component" value="Unassembled WGS sequence"/>
</dbReference>